<dbReference type="AlphaFoldDB" id="S8AC86"/>
<keyword evidence="5" id="KW-0378">Hydrolase</keyword>
<feature type="domain" description="Peptidase A1" evidence="8">
    <location>
        <begin position="40"/>
        <end position="369"/>
    </location>
</feature>
<evidence type="ECO:0000313" key="10">
    <source>
        <dbReference type="Proteomes" id="UP000015100"/>
    </source>
</evidence>
<gene>
    <name evidence="9" type="ORF">H072_7526</name>
</gene>
<protein>
    <recommendedName>
        <fullName evidence="8">Peptidase A1 domain-containing protein</fullName>
    </recommendedName>
</protein>
<accession>S8AC86</accession>
<feature type="chain" id="PRO_5004560382" description="Peptidase A1 domain-containing protein" evidence="7">
    <location>
        <begin position="18"/>
        <end position="372"/>
    </location>
</feature>
<dbReference type="Gene3D" id="2.40.70.10">
    <property type="entry name" value="Acid Proteases"/>
    <property type="match status" value="2"/>
</dbReference>
<evidence type="ECO:0000313" key="9">
    <source>
        <dbReference type="EMBL" id="EPS38706.1"/>
    </source>
</evidence>
<comment type="caution">
    <text evidence="9">The sequence shown here is derived from an EMBL/GenBank/DDBJ whole genome shotgun (WGS) entry which is preliminary data.</text>
</comment>
<dbReference type="PANTHER" id="PTHR47965">
    <property type="entry name" value="ASPARTYL PROTEASE-RELATED"/>
    <property type="match status" value="1"/>
</dbReference>
<dbReference type="PROSITE" id="PS00141">
    <property type="entry name" value="ASP_PROTEASE"/>
    <property type="match status" value="1"/>
</dbReference>
<keyword evidence="3 7" id="KW-0732">Signal</keyword>
<keyword evidence="2" id="KW-0645">Protease</keyword>
<dbReference type="Pfam" id="PF00026">
    <property type="entry name" value="Asp"/>
    <property type="match status" value="1"/>
</dbReference>
<dbReference type="PANTHER" id="PTHR47965:SF12">
    <property type="entry name" value="ASPARTIC PROTEINASE 3-RELATED"/>
    <property type="match status" value="1"/>
</dbReference>
<organism evidence="9 10">
    <name type="scientific">Dactylellina haptotyla (strain CBS 200.50)</name>
    <name type="common">Nematode-trapping fungus</name>
    <name type="synonym">Monacrosporium haptotylum</name>
    <dbReference type="NCBI Taxonomy" id="1284197"/>
    <lineage>
        <taxon>Eukaryota</taxon>
        <taxon>Fungi</taxon>
        <taxon>Dikarya</taxon>
        <taxon>Ascomycota</taxon>
        <taxon>Pezizomycotina</taxon>
        <taxon>Orbiliomycetes</taxon>
        <taxon>Orbiliales</taxon>
        <taxon>Orbiliaceae</taxon>
        <taxon>Dactylellina</taxon>
    </lineage>
</organism>
<dbReference type="HOGENOM" id="CLU_737647_0_0_1"/>
<feature type="signal peptide" evidence="7">
    <location>
        <begin position="1"/>
        <end position="17"/>
    </location>
</feature>
<evidence type="ECO:0000256" key="4">
    <source>
        <dbReference type="ARBA" id="ARBA00022750"/>
    </source>
</evidence>
<dbReference type="OrthoDB" id="2747330at2759"/>
<evidence type="ECO:0000259" key="8">
    <source>
        <dbReference type="PROSITE" id="PS51767"/>
    </source>
</evidence>
<reference evidence="10" key="2">
    <citation type="submission" date="2013-04" db="EMBL/GenBank/DDBJ databases">
        <title>Genomic mechanisms accounting for the adaptation to parasitism in nematode-trapping fungi.</title>
        <authorList>
            <person name="Ahren D.G."/>
        </authorList>
    </citation>
    <scope>NUCLEOTIDE SEQUENCE [LARGE SCALE GENOMIC DNA]</scope>
    <source>
        <strain evidence="10">CBS 200.50</strain>
    </source>
</reference>
<dbReference type="InterPro" id="IPR021109">
    <property type="entry name" value="Peptidase_aspartic_dom_sf"/>
</dbReference>
<dbReference type="InterPro" id="IPR001461">
    <property type="entry name" value="Aspartic_peptidase_A1"/>
</dbReference>
<dbReference type="InterPro" id="IPR033121">
    <property type="entry name" value="PEPTIDASE_A1"/>
</dbReference>
<dbReference type="OMA" id="VKWGAAG"/>
<dbReference type="STRING" id="1284197.S8AC86"/>
<keyword evidence="4" id="KW-0064">Aspartyl protease</keyword>
<dbReference type="GO" id="GO:0006508">
    <property type="term" value="P:proteolysis"/>
    <property type="evidence" value="ECO:0007669"/>
    <property type="project" value="UniProtKB-KW"/>
</dbReference>
<dbReference type="GO" id="GO:0004190">
    <property type="term" value="F:aspartic-type endopeptidase activity"/>
    <property type="evidence" value="ECO:0007669"/>
    <property type="project" value="UniProtKB-KW"/>
</dbReference>
<name>S8AC86_DACHA</name>
<reference evidence="9 10" key="1">
    <citation type="journal article" date="2013" name="PLoS Genet.">
        <title>Genomic mechanisms accounting for the adaptation to parasitism in nematode-trapping fungi.</title>
        <authorList>
            <person name="Meerupati T."/>
            <person name="Andersson K.M."/>
            <person name="Friman E."/>
            <person name="Kumar D."/>
            <person name="Tunlid A."/>
            <person name="Ahren D."/>
        </authorList>
    </citation>
    <scope>NUCLEOTIDE SEQUENCE [LARGE SCALE GENOMIC DNA]</scope>
    <source>
        <strain evidence="9 10">CBS 200.50</strain>
    </source>
</reference>
<evidence type="ECO:0000256" key="5">
    <source>
        <dbReference type="ARBA" id="ARBA00022801"/>
    </source>
</evidence>
<proteinExistence type="inferred from homology"/>
<dbReference type="CDD" id="cd05471">
    <property type="entry name" value="pepsin_like"/>
    <property type="match status" value="1"/>
</dbReference>
<keyword evidence="10" id="KW-1185">Reference proteome</keyword>
<keyword evidence="6" id="KW-0865">Zymogen</keyword>
<dbReference type="SUPFAM" id="SSF50630">
    <property type="entry name" value="Acid proteases"/>
    <property type="match status" value="1"/>
</dbReference>
<sequence>MKSRSIIILSALQLVATAPTHVKWANQAGSVSVKWGAAGFLGEFTIGGQAVDLLVDTGSCGLWVVGPDASECSSQTHCYNPRNAQRVSSSTVSGFRQSYVDGLKAEGNTVVTDVFGAQKDNGFQIQNQYVEVANNVDGDNGKPLWEDKNGLVGMCRAGHANTSPKRLDTLPTTTGNFDYWTSYLKNGDEDAWSLCFGCMVSSSQYDSSSGATVKAIDDGNWKVSPSRWSVAVTQDGQTDKISLGNSGDILLDTGTTLTSLNSDSVRAIAHAYGGSCNGNECEYPCYVHDDNHADGSATNQDVKVTLPWGDGGIPFAPEAFWRGGYSCHNSDCTCSLGLKMRDEGYTYGSAVYKSGYFKWDVRNAEITVFRYN</sequence>
<dbReference type="InterPro" id="IPR034164">
    <property type="entry name" value="Pepsin-like_dom"/>
</dbReference>
<dbReference type="InterPro" id="IPR001969">
    <property type="entry name" value="Aspartic_peptidase_AS"/>
</dbReference>
<dbReference type="PROSITE" id="PS51767">
    <property type="entry name" value="PEPTIDASE_A1"/>
    <property type="match status" value="1"/>
</dbReference>
<evidence type="ECO:0000256" key="7">
    <source>
        <dbReference type="SAM" id="SignalP"/>
    </source>
</evidence>
<dbReference type="EMBL" id="AQGS01000532">
    <property type="protein sequence ID" value="EPS38706.1"/>
    <property type="molecule type" value="Genomic_DNA"/>
</dbReference>
<evidence type="ECO:0000256" key="2">
    <source>
        <dbReference type="ARBA" id="ARBA00022670"/>
    </source>
</evidence>
<dbReference type="Proteomes" id="UP000015100">
    <property type="component" value="Unassembled WGS sequence"/>
</dbReference>
<comment type="similarity">
    <text evidence="1">Belongs to the peptidase A1 family.</text>
</comment>
<evidence type="ECO:0000256" key="6">
    <source>
        <dbReference type="ARBA" id="ARBA00023145"/>
    </source>
</evidence>
<evidence type="ECO:0000256" key="3">
    <source>
        <dbReference type="ARBA" id="ARBA00022729"/>
    </source>
</evidence>
<evidence type="ECO:0000256" key="1">
    <source>
        <dbReference type="ARBA" id="ARBA00007447"/>
    </source>
</evidence>